<keyword evidence="2" id="KW-1185">Reference proteome</keyword>
<dbReference type="KEGG" id="sxi:SXIM_39600"/>
<dbReference type="PATRIC" id="fig|408015.6.peg.4012"/>
<gene>
    <name evidence="1" type="ORF">SXIM_39600</name>
</gene>
<name>A0A0F7FZ17_9ACTN</name>
<dbReference type="EMBL" id="CP009922">
    <property type="protein sequence ID" value="AKG45344.1"/>
    <property type="molecule type" value="Genomic_DNA"/>
</dbReference>
<accession>A0A0F7FZ17</accession>
<dbReference type="HOGENOM" id="CLU_1937047_0_0_11"/>
<evidence type="ECO:0000313" key="1">
    <source>
        <dbReference type="EMBL" id="AKG45344.1"/>
    </source>
</evidence>
<reference evidence="1" key="1">
    <citation type="submission" date="2019-08" db="EMBL/GenBank/DDBJ databases">
        <title>Complete genome sequence of a mangrove-derived Streptomyces xiamenensis.</title>
        <authorList>
            <person name="Xu J."/>
        </authorList>
    </citation>
    <scope>NUCLEOTIDE SEQUENCE</scope>
    <source>
        <strain evidence="1">318</strain>
    </source>
</reference>
<dbReference type="STRING" id="408015.SXIM_39600"/>
<protein>
    <submittedName>
        <fullName evidence="1">Uncharacterized protein</fullName>
    </submittedName>
</protein>
<dbReference type="AlphaFoldDB" id="A0A0F7FZ17"/>
<organism evidence="1 2">
    <name type="scientific">Streptomyces xiamenensis</name>
    <dbReference type="NCBI Taxonomy" id="408015"/>
    <lineage>
        <taxon>Bacteria</taxon>
        <taxon>Bacillati</taxon>
        <taxon>Actinomycetota</taxon>
        <taxon>Actinomycetes</taxon>
        <taxon>Kitasatosporales</taxon>
        <taxon>Streptomycetaceae</taxon>
        <taxon>Streptomyces</taxon>
    </lineage>
</organism>
<dbReference type="Proteomes" id="UP000034034">
    <property type="component" value="Chromosome"/>
</dbReference>
<evidence type="ECO:0000313" key="2">
    <source>
        <dbReference type="Proteomes" id="UP000034034"/>
    </source>
</evidence>
<proteinExistence type="predicted"/>
<sequence length="130" mass="12834">MLVRGVHGAAHRSLPPLWGLECSAERCACAGSAGGATTRVVPGGRPAAGGPAVRGAGVGVTGAAGGSWGRVGSWGWDGDTERCPLPRDASSRAPLGLEPLPLVEGTVGHEAPIRQGGVREITVRGGTPGG</sequence>